<dbReference type="EMBL" id="KI670505">
    <property type="protein sequence ID" value="ETL50039.1"/>
    <property type="molecule type" value="Genomic_DNA"/>
</dbReference>
<evidence type="ECO:0000313" key="1">
    <source>
        <dbReference type="EMBL" id="ETL50039.1"/>
    </source>
</evidence>
<sequence>MSRAVFGTETELSAKSPQRHQNAAVQVDSVYYRTLTTYCGSSNANPIVFVGILRLLAEDTAVVVDDMERERKLG</sequence>
<dbReference type="AlphaFoldDB" id="W2JUF3"/>
<reference evidence="1 2" key="1">
    <citation type="submission" date="2013-11" db="EMBL/GenBank/DDBJ databases">
        <title>The Genome Sequence of Phytophthora parasitica CJ05E6.</title>
        <authorList>
            <consortium name="The Broad Institute Genomics Platform"/>
            <person name="Russ C."/>
            <person name="Tyler B."/>
            <person name="Panabieres F."/>
            <person name="Shan W."/>
            <person name="Tripathy S."/>
            <person name="Grunwald N."/>
            <person name="Machado M."/>
            <person name="Johnson C.S."/>
            <person name="Arredondo F."/>
            <person name="Hong C."/>
            <person name="Coffey M."/>
            <person name="Young S.K."/>
            <person name="Zeng Q."/>
            <person name="Gargeya S."/>
            <person name="Fitzgerald M."/>
            <person name="Abouelleil A."/>
            <person name="Alvarado L."/>
            <person name="Chapman S.B."/>
            <person name="Gainer-Dewar J."/>
            <person name="Goldberg J."/>
            <person name="Griggs A."/>
            <person name="Gujja S."/>
            <person name="Hansen M."/>
            <person name="Howarth C."/>
            <person name="Imamovic A."/>
            <person name="Ireland A."/>
            <person name="Larimer J."/>
            <person name="McCowan C."/>
            <person name="Murphy C."/>
            <person name="Pearson M."/>
            <person name="Poon T.W."/>
            <person name="Priest M."/>
            <person name="Roberts A."/>
            <person name="Saif S."/>
            <person name="Shea T."/>
            <person name="Sykes S."/>
            <person name="Wortman J."/>
            <person name="Nusbaum C."/>
            <person name="Birren B."/>
        </authorList>
    </citation>
    <scope>NUCLEOTIDE SEQUENCE [LARGE SCALE GENOMIC DNA]</scope>
    <source>
        <strain evidence="1 2">CJ05E6</strain>
    </source>
</reference>
<name>W2JUF3_PHYNI</name>
<proteinExistence type="predicted"/>
<evidence type="ECO:0000313" key="2">
    <source>
        <dbReference type="Proteomes" id="UP000053864"/>
    </source>
</evidence>
<accession>W2JUF3</accession>
<protein>
    <submittedName>
        <fullName evidence="1">Uncharacterized protein</fullName>
    </submittedName>
</protein>
<organism evidence="1 2">
    <name type="scientific">Phytophthora nicotianae</name>
    <name type="common">Potato buckeye rot agent</name>
    <name type="synonym">Phytophthora parasitica</name>
    <dbReference type="NCBI Taxonomy" id="4792"/>
    <lineage>
        <taxon>Eukaryota</taxon>
        <taxon>Sar</taxon>
        <taxon>Stramenopiles</taxon>
        <taxon>Oomycota</taxon>
        <taxon>Peronosporomycetes</taxon>
        <taxon>Peronosporales</taxon>
        <taxon>Peronosporaceae</taxon>
        <taxon>Phytophthora</taxon>
    </lineage>
</organism>
<gene>
    <name evidence="1" type="ORF">L916_00677</name>
</gene>
<dbReference type="Proteomes" id="UP000053864">
    <property type="component" value="Unassembled WGS sequence"/>
</dbReference>